<dbReference type="Proteomes" id="UP000319809">
    <property type="component" value="Chromosome"/>
</dbReference>
<dbReference type="PANTHER" id="PTHR10151:SF120">
    <property type="entry name" value="BIS(5'-ADENOSYL)-TRIPHOSPHATASE"/>
    <property type="match status" value="1"/>
</dbReference>
<dbReference type="CDD" id="cd16018">
    <property type="entry name" value="Enpp"/>
    <property type="match status" value="1"/>
</dbReference>
<reference evidence="2 3" key="1">
    <citation type="submission" date="2019-06" db="EMBL/GenBank/DDBJ databases">
        <title>The genome of Shewanella sp. SM1901.</title>
        <authorList>
            <person name="Cha Q."/>
        </authorList>
    </citation>
    <scope>NUCLEOTIDE SEQUENCE [LARGE SCALE GENOMIC DNA]</scope>
    <source>
        <strain evidence="2 3">SM1901</strain>
    </source>
</reference>
<protein>
    <submittedName>
        <fullName evidence="2">Alkaline phosphatase family protein</fullName>
    </submittedName>
</protein>
<dbReference type="RefSeq" id="WP_140235229.1">
    <property type="nucleotide sequence ID" value="NZ_CP041036.1"/>
</dbReference>
<dbReference type="InterPro" id="IPR002591">
    <property type="entry name" value="Phosphodiest/P_Trfase"/>
</dbReference>
<gene>
    <name evidence="2" type="ORF">FH971_18200</name>
</gene>
<sequence length="414" mass="45751">MRAFAIICVFASGLFSSISCLSAGSIPTVAEKPYVLLVSIDGYRFDYNRLHNPKHLTEFAKHAAQVRQFIPSFPTVTFPNHITLVTGLYPAHHGIVSNHFYNHALQQPYSMKIKQAVTDGRFYNGVPLWSLAGQQGLKSATYFWPGSEAKIAGQRPDYWLAYNNDAPNNERVDQVLQWFNLPEAERPQFVTLYFSDVDTAGHHFGPTSNNTYQAVQNIDKAIGQLLAGIQALPFEVNVIITSDHGMANVSGFPRLYTDKLFAGNEALKAKFSFNNDAAFSLVTAIGDNKQQDLDALEVLTKKVPGLQFYRQKDIPAYLHFSDNQSIEDAVLISNQHYITNTDAGAGVTGKHGYDASVITDMNTVLYAQGPAFNHGSIEQAENIHLYPFIAHILGLTITEPIDGQLTVLAPLLAQ</sequence>
<name>A0A4Y5YJR2_9GAMM</name>
<evidence type="ECO:0000313" key="2">
    <source>
        <dbReference type="EMBL" id="QDE32723.1"/>
    </source>
</evidence>
<keyword evidence="1" id="KW-0732">Signal</keyword>
<dbReference type="PANTHER" id="PTHR10151">
    <property type="entry name" value="ECTONUCLEOTIDE PYROPHOSPHATASE/PHOSPHODIESTERASE"/>
    <property type="match status" value="1"/>
</dbReference>
<evidence type="ECO:0000256" key="1">
    <source>
        <dbReference type="SAM" id="SignalP"/>
    </source>
</evidence>
<accession>A0A4Y5YJR2</accession>
<dbReference type="SUPFAM" id="SSF53649">
    <property type="entry name" value="Alkaline phosphatase-like"/>
    <property type="match status" value="1"/>
</dbReference>
<dbReference type="AlphaFoldDB" id="A0A4Y5YJR2"/>
<dbReference type="Gene3D" id="3.40.720.10">
    <property type="entry name" value="Alkaline Phosphatase, subunit A"/>
    <property type="match status" value="1"/>
</dbReference>
<feature type="chain" id="PRO_5021232614" evidence="1">
    <location>
        <begin position="24"/>
        <end position="414"/>
    </location>
</feature>
<dbReference type="PROSITE" id="PS51257">
    <property type="entry name" value="PROKAR_LIPOPROTEIN"/>
    <property type="match status" value="1"/>
</dbReference>
<organism evidence="2 3">
    <name type="scientific">Shewanella polaris</name>
    <dbReference type="NCBI Taxonomy" id="2588449"/>
    <lineage>
        <taxon>Bacteria</taxon>
        <taxon>Pseudomonadati</taxon>
        <taxon>Pseudomonadota</taxon>
        <taxon>Gammaproteobacteria</taxon>
        <taxon>Alteromonadales</taxon>
        <taxon>Shewanellaceae</taxon>
        <taxon>Shewanella</taxon>
    </lineage>
</organism>
<proteinExistence type="predicted"/>
<dbReference type="KEGG" id="spol:FH971_18200"/>
<dbReference type="EMBL" id="CP041036">
    <property type="protein sequence ID" value="QDE32723.1"/>
    <property type="molecule type" value="Genomic_DNA"/>
</dbReference>
<dbReference type="GO" id="GO:0016787">
    <property type="term" value="F:hydrolase activity"/>
    <property type="evidence" value="ECO:0007669"/>
    <property type="project" value="UniProtKB-ARBA"/>
</dbReference>
<keyword evidence="3" id="KW-1185">Reference proteome</keyword>
<evidence type="ECO:0000313" key="3">
    <source>
        <dbReference type="Proteomes" id="UP000319809"/>
    </source>
</evidence>
<feature type="signal peptide" evidence="1">
    <location>
        <begin position="1"/>
        <end position="23"/>
    </location>
</feature>
<dbReference type="Pfam" id="PF01663">
    <property type="entry name" value="Phosphodiest"/>
    <property type="match status" value="1"/>
</dbReference>
<dbReference type="InterPro" id="IPR017850">
    <property type="entry name" value="Alkaline_phosphatase_core_sf"/>
</dbReference>
<dbReference type="Gene3D" id="3.30.1360.180">
    <property type="match status" value="1"/>
</dbReference>